<reference evidence="1" key="1">
    <citation type="journal article" date="2015" name="Nature">
        <title>Complex archaea that bridge the gap between prokaryotes and eukaryotes.</title>
        <authorList>
            <person name="Spang A."/>
            <person name="Saw J.H."/>
            <person name="Jorgensen S.L."/>
            <person name="Zaremba-Niedzwiedzka K."/>
            <person name="Martijn J."/>
            <person name="Lind A.E."/>
            <person name="van Eijk R."/>
            <person name="Schleper C."/>
            <person name="Guy L."/>
            <person name="Ettema T.J."/>
        </authorList>
    </citation>
    <scope>NUCLEOTIDE SEQUENCE</scope>
</reference>
<organism evidence="1">
    <name type="scientific">marine sediment metagenome</name>
    <dbReference type="NCBI Taxonomy" id="412755"/>
    <lineage>
        <taxon>unclassified sequences</taxon>
        <taxon>metagenomes</taxon>
        <taxon>ecological metagenomes</taxon>
    </lineage>
</organism>
<evidence type="ECO:0000313" key="1">
    <source>
        <dbReference type="EMBL" id="KKL77811.1"/>
    </source>
</evidence>
<proteinExistence type="predicted"/>
<name>A0A0F9FH97_9ZZZZ</name>
<accession>A0A0F9FH97</accession>
<sequence length="64" mass="7813">MPEDFGLLADIMELRRYARAKQRVEAAKTPEAMNELSEWERDWTFRVKKYLLDRHKEWRAQTSN</sequence>
<dbReference type="EMBL" id="LAZR01023642">
    <property type="protein sequence ID" value="KKL77811.1"/>
    <property type="molecule type" value="Genomic_DNA"/>
</dbReference>
<protein>
    <submittedName>
        <fullName evidence="1">Uncharacterized protein</fullName>
    </submittedName>
</protein>
<comment type="caution">
    <text evidence="1">The sequence shown here is derived from an EMBL/GenBank/DDBJ whole genome shotgun (WGS) entry which is preliminary data.</text>
</comment>
<dbReference type="AlphaFoldDB" id="A0A0F9FH97"/>
<gene>
    <name evidence="1" type="ORF">LCGC14_2031180</name>
</gene>